<gene>
    <name evidence="2" type="ORF">NNC64_11830</name>
</gene>
<organism evidence="2 3">
    <name type="scientific">Segatella copri</name>
    <dbReference type="NCBI Taxonomy" id="165179"/>
    <lineage>
        <taxon>Bacteria</taxon>
        <taxon>Pseudomonadati</taxon>
        <taxon>Bacteroidota</taxon>
        <taxon>Bacteroidia</taxon>
        <taxon>Bacteroidales</taxon>
        <taxon>Prevotellaceae</taxon>
        <taxon>Segatella</taxon>
    </lineage>
</organism>
<reference evidence="2" key="1">
    <citation type="submission" date="2022-07" db="EMBL/GenBank/DDBJ databases">
        <title>Prevotella copri.</title>
        <authorList>
            <person name="Yang C."/>
        </authorList>
    </citation>
    <scope>NUCLEOTIDE SEQUENCE</scope>
    <source>
        <strain evidence="2">HF2107</strain>
    </source>
</reference>
<dbReference type="EMBL" id="JANDWZ010000029">
    <property type="protein sequence ID" value="MCP9565232.1"/>
    <property type="molecule type" value="Genomic_DNA"/>
</dbReference>
<keyword evidence="1" id="KW-0812">Transmembrane</keyword>
<accession>A0AAW5IKV6</accession>
<sequence length="81" mass="7796">MSDLASVGTKQASAIASATASGAKLPFPANLAAIAAGIAAVVAAFAMISSFADGGIIGGNTTLGDMNIARVNKGEMILNGT</sequence>
<dbReference type="RefSeq" id="WP_254953282.1">
    <property type="nucleotide sequence ID" value="NZ_JANDWY010000025.1"/>
</dbReference>
<evidence type="ECO:0000313" key="3">
    <source>
        <dbReference type="Proteomes" id="UP001205531"/>
    </source>
</evidence>
<dbReference type="AlphaFoldDB" id="A0AAW5IKV6"/>
<dbReference type="Proteomes" id="UP001205531">
    <property type="component" value="Unassembled WGS sequence"/>
</dbReference>
<evidence type="ECO:0000256" key="1">
    <source>
        <dbReference type="SAM" id="Phobius"/>
    </source>
</evidence>
<evidence type="ECO:0000313" key="2">
    <source>
        <dbReference type="EMBL" id="MCP9565232.1"/>
    </source>
</evidence>
<protein>
    <submittedName>
        <fullName evidence="2">Uncharacterized protein</fullName>
    </submittedName>
</protein>
<name>A0AAW5IKV6_9BACT</name>
<comment type="caution">
    <text evidence="2">The sequence shown here is derived from an EMBL/GenBank/DDBJ whole genome shotgun (WGS) entry which is preliminary data.</text>
</comment>
<feature type="transmembrane region" description="Helical" evidence="1">
    <location>
        <begin position="31"/>
        <end position="52"/>
    </location>
</feature>
<proteinExistence type="predicted"/>
<keyword evidence="1" id="KW-0472">Membrane</keyword>
<keyword evidence="1" id="KW-1133">Transmembrane helix</keyword>